<feature type="signal peptide" evidence="3">
    <location>
        <begin position="1"/>
        <end position="27"/>
    </location>
</feature>
<feature type="chain" id="PRO_5039204025" evidence="3">
    <location>
        <begin position="28"/>
        <end position="387"/>
    </location>
</feature>
<keyword evidence="2 5" id="KW-0378">Hydrolase</keyword>
<sequence>MKKFVLKKIAVATTAAVLLGPVQSLFACTSLLYTDANGAHYAGRTLELPLEMPYQVRFTPQNTTFGSEAAHHHALDFKSKYAFLSINVPDPLNKELKVVDGMNEKGLNFGMLAYATTDGPADHFQTNQAVLAAIDLGAWTLAQFATVAEVKEALEAQPVLVTALLPLGLMKTPFHYTLHDATGASIVVEFSNGQQHVYDNPVGVMTNSPSLPWHLTNLGNYTYLNNMDKSTAEFNGQHFSQPDSGIATEGLPSSNTSVGRFVRAVYYSQFTEKVKTPEKAVNTLAHIMNNFDRPRGATVYSRIGASAMDMLAPSVGDNPDHISEYTSWITLSDLQQGHYYVRTYADLNYGRLDLAPLIKNGKTKQIALDKLDHTKGLDLTEQLLQAS</sequence>
<dbReference type="Gene3D" id="3.60.60.10">
    <property type="entry name" value="Penicillin V Acylase, Chain A"/>
    <property type="match status" value="1"/>
</dbReference>
<proteinExistence type="inferred from homology"/>
<evidence type="ECO:0000256" key="1">
    <source>
        <dbReference type="ARBA" id="ARBA00006625"/>
    </source>
</evidence>
<reference evidence="5" key="3">
    <citation type="submission" date="2021-09" db="EMBL/GenBank/DDBJ databases">
        <authorList>
            <person name="Gilroy R."/>
        </authorList>
    </citation>
    <scope>NUCLEOTIDE SEQUENCE</scope>
    <source>
        <strain evidence="5">CHK175-13533</strain>
    </source>
</reference>
<dbReference type="InterPro" id="IPR029055">
    <property type="entry name" value="Ntn_hydrolases_N"/>
</dbReference>
<dbReference type="EMBL" id="JAATIZ010000002">
    <property type="protein sequence ID" value="NJB65031.1"/>
    <property type="molecule type" value="Genomic_DNA"/>
</dbReference>
<feature type="domain" description="Choloylglycine hydrolase/NAAA C-terminal" evidence="4">
    <location>
        <begin position="28"/>
        <end position="351"/>
    </location>
</feature>
<gene>
    <name evidence="6" type="ORF">GGR41_001260</name>
    <name evidence="5" type="ORF">K8U84_06285</name>
</gene>
<protein>
    <submittedName>
        <fullName evidence="5">Linear amide C-N hydrolase</fullName>
    </submittedName>
    <submittedName>
        <fullName evidence="6">Penicillin V acylase-like amidase (Ntn superfamily)</fullName>
    </submittedName>
</protein>
<dbReference type="SUPFAM" id="SSF56235">
    <property type="entry name" value="N-terminal nucleophile aminohydrolases (Ntn hydrolases)"/>
    <property type="match status" value="1"/>
</dbReference>
<dbReference type="PANTHER" id="PTHR35527">
    <property type="entry name" value="CHOLOYLGLYCINE HYDROLASE"/>
    <property type="match status" value="1"/>
</dbReference>
<dbReference type="PANTHER" id="PTHR35527:SF2">
    <property type="entry name" value="HYDROLASE"/>
    <property type="match status" value="1"/>
</dbReference>
<dbReference type="Proteomes" id="UP000700248">
    <property type="component" value="Unassembled WGS sequence"/>
</dbReference>
<dbReference type="Proteomes" id="UP000783934">
    <property type="component" value="Unassembled WGS sequence"/>
</dbReference>
<dbReference type="GO" id="GO:0016787">
    <property type="term" value="F:hydrolase activity"/>
    <property type="evidence" value="ECO:0007669"/>
    <property type="project" value="UniProtKB-KW"/>
</dbReference>
<organism evidence="5 7">
    <name type="scientific">Paenalcaligenes hominis</name>
    <dbReference type="NCBI Taxonomy" id="643674"/>
    <lineage>
        <taxon>Bacteria</taxon>
        <taxon>Pseudomonadati</taxon>
        <taxon>Pseudomonadota</taxon>
        <taxon>Betaproteobacteria</taxon>
        <taxon>Burkholderiales</taxon>
        <taxon>Alcaligenaceae</taxon>
        <taxon>Paenalcaligenes</taxon>
    </lineage>
</organism>
<evidence type="ECO:0000313" key="5">
    <source>
        <dbReference type="EMBL" id="HJH24144.1"/>
    </source>
</evidence>
<evidence type="ECO:0000256" key="3">
    <source>
        <dbReference type="SAM" id="SignalP"/>
    </source>
</evidence>
<comment type="caution">
    <text evidence="5">The sequence shown here is derived from an EMBL/GenBank/DDBJ whole genome shotgun (WGS) entry which is preliminary data.</text>
</comment>
<keyword evidence="8" id="KW-1185">Reference proteome</keyword>
<dbReference type="InterPro" id="IPR052193">
    <property type="entry name" value="Peptidase_C59"/>
</dbReference>
<evidence type="ECO:0000313" key="6">
    <source>
        <dbReference type="EMBL" id="NJB65031.1"/>
    </source>
</evidence>
<dbReference type="AlphaFoldDB" id="A0A9D2VGQ3"/>
<reference evidence="5" key="2">
    <citation type="journal article" date="2021" name="PeerJ">
        <title>Extensive microbial diversity within the chicken gut microbiome revealed by metagenomics and culture.</title>
        <authorList>
            <person name="Gilroy R."/>
            <person name="Ravi A."/>
            <person name="Getino M."/>
            <person name="Pursley I."/>
            <person name="Horton D.L."/>
            <person name="Alikhan N.F."/>
            <person name="Baker D."/>
            <person name="Gharbi K."/>
            <person name="Hall N."/>
            <person name="Watson M."/>
            <person name="Adriaenssens E.M."/>
            <person name="Foster-Nyarko E."/>
            <person name="Jarju S."/>
            <person name="Secka A."/>
            <person name="Antonio M."/>
            <person name="Oren A."/>
            <person name="Chaudhuri R.R."/>
            <person name="La Ragione R."/>
            <person name="Hildebrand F."/>
            <person name="Pallen M.J."/>
        </authorList>
    </citation>
    <scope>NUCLEOTIDE SEQUENCE</scope>
    <source>
        <strain evidence="5">CHK175-13533</strain>
    </source>
</reference>
<evidence type="ECO:0000313" key="8">
    <source>
        <dbReference type="Proteomes" id="UP000783934"/>
    </source>
</evidence>
<reference evidence="6 8" key="1">
    <citation type="submission" date="2020-03" db="EMBL/GenBank/DDBJ databases">
        <title>Genomic Encyclopedia of Type Strains, Phase IV (KMG-IV): sequencing the most valuable type-strain genomes for metagenomic binning, comparative biology and taxonomic classification.</title>
        <authorList>
            <person name="Goeker M."/>
        </authorList>
    </citation>
    <scope>NUCLEOTIDE SEQUENCE [LARGE SCALE GENOMIC DNA]</scope>
    <source>
        <strain evidence="6 8">DSM 26613</strain>
    </source>
</reference>
<dbReference type="RefSeq" id="WP_167661106.1">
    <property type="nucleotide sequence ID" value="NZ_BMCQ01000001.1"/>
</dbReference>
<keyword evidence="3" id="KW-0732">Signal</keyword>
<comment type="similarity">
    <text evidence="1">Belongs to the peptidase C59 family.</text>
</comment>
<dbReference type="Pfam" id="PF02275">
    <property type="entry name" value="CBAH"/>
    <property type="match status" value="1"/>
</dbReference>
<dbReference type="EMBL" id="DYTQ01000074">
    <property type="protein sequence ID" value="HJH24144.1"/>
    <property type="molecule type" value="Genomic_DNA"/>
</dbReference>
<evidence type="ECO:0000259" key="4">
    <source>
        <dbReference type="Pfam" id="PF02275"/>
    </source>
</evidence>
<dbReference type="PROSITE" id="PS51257">
    <property type="entry name" value="PROKAR_LIPOPROTEIN"/>
    <property type="match status" value="1"/>
</dbReference>
<dbReference type="InterPro" id="IPR029132">
    <property type="entry name" value="CBAH/NAAA_C"/>
</dbReference>
<name>A0A9D2VGQ3_9BURK</name>
<accession>A0A9D2VGQ3</accession>
<evidence type="ECO:0000256" key="2">
    <source>
        <dbReference type="ARBA" id="ARBA00022801"/>
    </source>
</evidence>
<evidence type="ECO:0000313" key="7">
    <source>
        <dbReference type="Proteomes" id="UP000700248"/>
    </source>
</evidence>